<reference evidence="1 2" key="1">
    <citation type="journal article" date="2011" name="Microbiology">
        <title>The Pseudomonas aeruginosa generalized transducing phage phiPA3 is a new member of the phiKZ-like group of 'jumbo' phages, and infects model laboratory strains and clinical isolates from cystic fibrosis patients.</title>
        <authorList>
            <person name="Monson R."/>
            <person name="Foulds I."/>
            <person name="Foweraker J."/>
            <person name="Welch M."/>
            <person name="Salmond G.P."/>
        </authorList>
    </citation>
    <scope>NUCLEOTIDE SEQUENCE [LARGE SCALE GENOMIC DNA]</scope>
</reference>
<name>F8SJ70_BPPA3</name>
<keyword evidence="2" id="KW-1185">Reference proteome</keyword>
<dbReference type="RefSeq" id="YP_009217306.1">
    <property type="nucleotide sequence ID" value="NC_028999.1"/>
</dbReference>
<protein>
    <submittedName>
        <fullName evidence="1">Uncharacterized protein 227</fullName>
    </submittedName>
</protein>
<dbReference type="EMBL" id="HQ630627">
    <property type="protein sequence ID" value="AEH03650.1"/>
    <property type="molecule type" value="Genomic_DNA"/>
</dbReference>
<organismHost>
    <name type="scientific">Pseudomonas aeruginosa</name>
    <dbReference type="NCBI Taxonomy" id="287"/>
</organismHost>
<organism evidence="1 2">
    <name type="scientific">Pseudomonas phage PhiPA3</name>
    <name type="common">Pseudomonas aeruginosa phage PhiPA3</name>
    <dbReference type="NCBI Taxonomy" id="998086"/>
    <lineage>
        <taxon>Viruses</taxon>
        <taxon>Duplodnaviria</taxon>
        <taxon>Heunggongvirae</taxon>
        <taxon>Uroviricota</taxon>
        <taxon>Caudoviricetes</taxon>
        <taxon>Chimalliviridae</taxon>
        <taxon>Miltoncavirus</taxon>
        <taxon>Miltoncavirus PhiPA3</taxon>
    </lineage>
</organism>
<dbReference type="Proteomes" id="UP000008388">
    <property type="component" value="Segment"/>
</dbReference>
<dbReference type="KEGG" id="vg:26643755"/>
<dbReference type="GeneID" id="26643755"/>
<accession>F8SJ70</accession>
<evidence type="ECO:0000313" key="2">
    <source>
        <dbReference type="Proteomes" id="UP000008388"/>
    </source>
</evidence>
<proteinExistence type="predicted"/>
<sequence>MGEFFIDDRRQIEMYLLSEIQAKVRASHLRVKWLADYNVFVETVSERIAVAILITKDSKILVLTYDIQRDPTIWKTWDDHINPDTAIHKQQFNRNEIDPAATVVILELMSV</sequence>
<evidence type="ECO:0000313" key="1">
    <source>
        <dbReference type="EMBL" id="AEH03650.1"/>
    </source>
</evidence>
<gene>
    <name evidence="1" type="primary">227</name>
</gene>